<dbReference type="OrthoDB" id="3020506at2759"/>
<protein>
    <submittedName>
        <fullName evidence="2">Uncharacterized protein</fullName>
    </submittedName>
</protein>
<reference evidence="2" key="1">
    <citation type="submission" date="2020-11" db="EMBL/GenBank/DDBJ databases">
        <authorList>
            <consortium name="DOE Joint Genome Institute"/>
            <person name="Ahrendt S."/>
            <person name="Riley R."/>
            <person name="Andreopoulos W."/>
            <person name="Labutti K."/>
            <person name="Pangilinan J."/>
            <person name="Ruiz-Duenas F.J."/>
            <person name="Barrasa J.M."/>
            <person name="Sanchez-Garcia M."/>
            <person name="Camarero S."/>
            <person name="Miyauchi S."/>
            <person name="Serrano A."/>
            <person name="Linde D."/>
            <person name="Babiker R."/>
            <person name="Drula E."/>
            <person name="Ayuso-Fernandez I."/>
            <person name="Pacheco R."/>
            <person name="Padilla G."/>
            <person name="Ferreira P."/>
            <person name="Barriuso J."/>
            <person name="Kellner H."/>
            <person name="Castanera R."/>
            <person name="Alfaro M."/>
            <person name="Ramirez L."/>
            <person name="Pisabarro A.G."/>
            <person name="Kuo A."/>
            <person name="Tritt A."/>
            <person name="Lipzen A."/>
            <person name="He G."/>
            <person name="Yan M."/>
            <person name="Ng V."/>
            <person name="Cullen D."/>
            <person name="Martin F."/>
            <person name="Rosso M.-N."/>
            <person name="Henrissat B."/>
            <person name="Hibbett D."/>
            <person name="Martinez A.T."/>
            <person name="Grigoriev I.V."/>
        </authorList>
    </citation>
    <scope>NUCLEOTIDE SEQUENCE</scope>
    <source>
        <strain evidence="2">AH 40177</strain>
    </source>
</reference>
<accession>A0A9P5PYD5</accession>
<feature type="transmembrane region" description="Helical" evidence="1">
    <location>
        <begin position="114"/>
        <end position="134"/>
    </location>
</feature>
<dbReference type="Proteomes" id="UP000772434">
    <property type="component" value="Unassembled WGS sequence"/>
</dbReference>
<keyword evidence="3" id="KW-1185">Reference proteome</keyword>
<proteinExistence type="predicted"/>
<dbReference type="AlphaFoldDB" id="A0A9P5PYD5"/>
<evidence type="ECO:0000313" key="2">
    <source>
        <dbReference type="EMBL" id="KAF9070737.1"/>
    </source>
</evidence>
<keyword evidence="1" id="KW-0812">Transmembrane</keyword>
<feature type="transmembrane region" description="Helical" evidence="1">
    <location>
        <begin position="74"/>
        <end position="93"/>
    </location>
</feature>
<evidence type="ECO:0000313" key="3">
    <source>
        <dbReference type="Proteomes" id="UP000772434"/>
    </source>
</evidence>
<sequence length="230" mass="25613">MLLSLDLVLMLRVFALYDRSRLIGVFLLFLLVTRIASSAYASQAHRLRFPEDIKFTNHYCISEVSFKNAPGNPLLVFIYGELTVQSVIIALAMKRTVWDLRQYSYSLFSVLNRDGLVAFCAIGAAMVAIGVTSVKKGAGAVFVFPLFISLISAVGCRTILNLHKLELTSASVNSSKQKKDLELTTIENVDITTWDAPWDTSTFQIVEHDIPTTPQQNAELVSRDKDVYSV</sequence>
<organism evidence="2 3">
    <name type="scientific">Rhodocollybia butyracea</name>
    <dbReference type="NCBI Taxonomy" id="206335"/>
    <lineage>
        <taxon>Eukaryota</taxon>
        <taxon>Fungi</taxon>
        <taxon>Dikarya</taxon>
        <taxon>Basidiomycota</taxon>
        <taxon>Agaricomycotina</taxon>
        <taxon>Agaricomycetes</taxon>
        <taxon>Agaricomycetidae</taxon>
        <taxon>Agaricales</taxon>
        <taxon>Marasmiineae</taxon>
        <taxon>Omphalotaceae</taxon>
        <taxon>Rhodocollybia</taxon>
    </lineage>
</organism>
<keyword evidence="1" id="KW-1133">Transmembrane helix</keyword>
<dbReference type="EMBL" id="JADNRY010000038">
    <property type="protein sequence ID" value="KAF9070737.1"/>
    <property type="molecule type" value="Genomic_DNA"/>
</dbReference>
<gene>
    <name evidence="2" type="ORF">BDP27DRAFT_1419754</name>
</gene>
<comment type="caution">
    <text evidence="2">The sequence shown here is derived from an EMBL/GenBank/DDBJ whole genome shotgun (WGS) entry which is preliminary data.</text>
</comment>
<name>A0A9P5PYD5_9AGAR</name>
<keyword evidence="1" id="KW-0472">Membrane</keyword>
<evidence type="ECO:0000256" key="1">
    <source>
        <dbReference type="SAM" id="Phobius"/>
    </source>
</evidence>
<feature type="transmembrane region" description="Helical" evidence="1">
    <location>
        <begin position="140"/>
        <end position="160"/>
    </location>
</feature>